<dbReference type="GO" id="GO:0016020">
    <property type="term" value="C:membrane"/>
    <property type="evidence" value="ECO:0007669"/>
    <property type="project" value="UniProtKB-SubCell"/>
</dbReference>
<dbReference type="Pfam" id="PF00005">
    <property type="entry name" value="ABC_tran"/>
    <property type="match status" value="2"/>
</dbReference>
<name>A0A7I4YUA2_HAECO</name>
<dbReference type="SMART" id="SM00382">
    <property type="entry name" value="AAA"/>
    <property type="match status" value="2"/>
</dbReference>
<evidence type="ECO:0000256" key="8">
    <source>
        <dbReference type="SAM" id="MobiDB-lite"/>
    </source>
</evidence>
<feature type="domain" description="ABC transmembrane type-1" evidence="11">
    <location>
        <begin position="695"/>
        <end position="973"/>
    </location>
</feature>
<evidence type="ECO:0000256" key="2">
    <source>
        <dbReference type="ARBA" id="ARBA00022448"/>
    </source>
</evidence>
<organism evidence="12 13">
    <name type="scientific">Haemonchus contortus</name>
    <name type="common">Barber pole worm</name>
    <dbReference type="NCBI Taxonomy" id="6289"/>
    <lineage>
        <taxon>Eukaryota</taxon>
        <taxon>Metazoa</taxon>
        <taxon>Ecdysozoa</taxon>
        <taxon>Nematoda</taxon>
        <taxon>Chromadorea</taxon>
        <taxon>Rhabditida</taxon>
        <taxon>Rhabditina</taxon>
        <taxon>Rhabditomorpha</taxon>
        <taxon>Strongyloidea</taxon>
        <taxon>Trichostrongylidae</taxon>
        <taxon>Haemonchus</taxon>
    </lineage>
</organism>
<keyword evidence="4" id="KW-0547">Nucleotide-binding</keyword>
<dbReference type="FunFam" id="3.40.50.300:FF:000997">
    <property type="entry name" value="Multidrug resistance-associated protein 1"/>
    <property type="match status" value="1"/>
</dbReference>
<dbReference type="InterPro" id="IPR011527">
    <property type="entry name" value="ABC1_TM_dom"/>
</dbReference>
<keyword evidence="7 9" id="KW-0472">Membrane</keyword>
<dbReference type="InterPro" id="IPR017871">
    <property type="entry name" value="ABC_transporter-like_CS"/>
</dbReference>
<feature type="domain" description="ABC transporter" evidence="10">
    <location>
        <begin position="408"/>
        <end position="631"/>
    </location>
</feature>
<evidence type="ECO:0000313" key="12">
    <source>
        <dbReference type="Proteomes" id="UP000025227"/>
    </source>
</evidence>
<dbReference type="OrthoDB" id="6500128at2759"/>
<dbReference type="InterPro" id="IPR050173">
    <property type="entry name" value="ABC_transporter_C-like"/>
</dbReference>
<evidence type="ECO:0000256" key="7">
    <source>
        <dbReference type="ARBA" id="ARBA00023136"/>
    </source>
</evidence>
<dbReference type="PROSITE" id="PS50929">
    <property type="entry name" value="ABC_TM1F"/>
    <property type="match status" value="2"/>
</dbReference>
<feature type="transmembrane region" description="Helical" evidence="9">
    <location>
        <begin position="833"/>
        <end position="853"/>
    </location>
</feature>
<feature type="transmembrane region" description="Helical" evidence="9">
    <location>
        <begin position="693"/>
        <end position="715"/>
    </location>
</feature>
<dbReference type="PANTHER" id="PTHR24223:SF415">
    <property type="entry name" value="FI20190P1"/>
    <property type="match status" value="1"/>
</dbReference>
<dbReference type="FunFam" id="1.20.1560.10:FF:000010">
    <property type="entry name" value="Multidrug resistance-associated ABC transporter"/>
    <property type="match status" value="1"/>
</dbReference>
<feature type="transmembrane region" description="Helical" evidence="9">
    <location>
        <begin position="237"/>
        <end position="256"/>
    </location>
</feature>
<keyword evidence="2" id="KW-0813">Transport</keyword>
<evidence type="ECO:0000259" key="10">
    <source>
        <dbReference type="PROSITE" id="PS50893"/>
    </source>
</evidence>
<keyword evidence="6 9" id="KW-1133">Transmembrane helix</keyword>
<dbReference type="SUPFAM" id="SSF52540">
    <property type="entry name" value="P-loop containing nucleoside triphosphate hydrolases"/>
    <property type="match status" value="2"/>
</dbReference>
<dbReference type="Gene3D" id="1.20.1560.10">
    <property type="entry name" value="ABC transporter type 1, transmembrane domain"/>
    <property type="match status" value="2"/>
</dbReference>
<dbReference type="OMA" id="KTVMFEP"/>
<dbReference type="FunFam" id="3.40.50.300:FF:000838">
    <property type="entry name" value="ABC multidrug transporter (Eurofung)"/>
    <property type="match status" value="1"/>
</dbReference>
<dbReference type="Gene3D" id="3.40.50.300">
    <property type="entry name" value="P-loop containing nucleotide triphosphate hydrolases"/>
    <property type="match status" value="2"/>
</dbReference>
<evidence type="ECO:0000256" key="6">
    <source>
        <dbReference type="ARBA" id="ARBA00022989"/>
    </source>
</evidence>
<comment type="subcellular location">
    <subcellularLocation>
        <location evidence="1">Membrane</location>
        <topology evidence="1">Multi-pass membrane protein</topology>
    </subcellularLocation>
</comment>
<dbReference type="SUPFAM" id="SSF90123">
    <property type="entry name" value="ABC transporter transmembrane region"/>
    <property type="match status" value="2"/>
</dbReference>
<keyword evidence="5" id="KW-0067">ATP-binding</keyword>
<dbReference type="PROSITE" id="PS50893">
    <property type="entry name" value="ABC_TRANSPORTER_2"/>
    <property type="match status" value="2"/>
</dbReference>
<dbReference type="WBParaSite" id="HCON_00145390-00001">
    <property type="protein sequence ID" value="HCON_00145390-00001"/>
    <property type="gene ID" value="HCON_00145390"/>
</dbReference>
<dbReference type="GO" id="GO:0005524">
    <property type="term" value="F:ATP binding"/>
    <property type="evidence" value="ECO:0007669"/>
    <property type="project" value="UniProtKB-KW"/>
</dbReference>
<keyword evidence="3 9" id="KW-0812">Transmembrane</keyword>
<evidence type="ECO:0000256" key="4">
    <source>
        <dbReference type="ARBA" id="ARBA00022741"/>
    </source>
</evidence>
<accession>A0A7I4YUA2</accession>
<dbReference type="CDD" id="cd18603">
    <property type="entry name" value="ABC_6TM_MRP1_2_3_6_D2_like"/>
    <property type="match status" value="1"/>
</dbReference>
<evidence type="ECO:0000259" key="11">
    <source>
        <dbReference type="PROSITE" id="PS50929"/>
    </source>
</evidence>
<dbReference type="InterPro" id="IPR003593">
    <property type="entry name" value="AAA+_ATPase"/>
</dbReference>
<reference evidence="13" key="1">
    <citation type="submission" date="2020-12" db="UniProtKB">
        <authorList>
            <consortium name="WormBaseParasite"/>
        </authorList>
    </citation>
    <scope>IDENTIFICATION</scope>
    <source>
        <strain evidence="13">MHco3</strain>
    </source>
</reference>
<feature type="domain" description="ABC transmembrane type-1" evidence="11">
    <location>
        <begin position="96"/>
        <end position="377"/>
    </location>
</feature>
<dbReference type="CDD" id="cd03250">
    <property type="entry name" value="ABCC_MRP_domain1"/>
    <property type="match status" value="1"/>
</dbReference>
<feature type="region of interest" description="Disordered" evidence="8">
    <location>
        <begin position="639"/>
        <end position="669"/>
    </location>
</feature>
<evidence type="ECO:0000256" key="9">
    <source>
        <dbReference type="SAM" id="Phobius"/>
    </source>
</evidence>
<dbReference type="CDD" id="cd18595">
    <property type="entry name" value="ABC_6TM_MRP1_2_3_6_D1_like"/>
    <property type="match status" value="1"/>
</dbReference>
<dbReference type="InterPro" id="IPR027417">
    <property type="entry name" value="P-loop_NTPase"/>
</dbReference>
<feature type="transmembrane region" description="Helical" evidence="9">
    <location>
        <begin position="317"/>
        <end position="339"/>
    </location>
</feature>
<dbReference type="PANTHER" id="PTHR24223">
    <property type="entry name" value="ATP-BINDING CASSETTE SUB-FAMILY C"/>
    <property type="match status" value="1"/>
</dbReference>
<evidence type="ECO:0000256" key="5">
    <source>
        <dbReference type="ARBA" id="ARBA00022840"/>
    </source>
</evidence>
<dbReference type="FunFam" id="1.20.1560.10:FF:000006">
    <property type="entry name" value="ATP-binding cassette, sub-family C (CFTR/MRP), member 9"/>
    <property type="match status" value="1"/>
</dbReference>
<feature type="transmembrane region" description="Helical" evidence="9">
    <location>
        <begin position="918"/>
        <end position="937"/>
    </location>
</feature>
<sequence>MSALALSRHGKVLSDISRTSRGNISLLDEKRSFFSRFFLFWLSPLLKKGSKRTLIYDDLPPLKQKYRSINLLRKWKIGCRTRIIPKLLVRYRWSVFGAIVTKLTAEMFDFVNPILLKLLIETGFHRGLVTKSLTICVIMFLCGELKSILLGIHNYLVGRDASTALALIINSILKKSLRLASWSRAQWPTGRVVNLVTVDAEALAAAAPFAHHMWAAVLEIAIALSLIYITIGPPVLGAVIVMLLYIPFNYCFSLIIKSYQAKQMQMKDNRVKFTKEVLYGITVVKMYAWEEAFEKKICHLRKEEVKLLKKAMLLTRILQAINAAAPFLVAIACFSWFVLSSSNNILKPSIAFVALTIFNQLRRPMALIAPAVQFISKALVCSKRINEFLQADELVRQKQNMEDEITPIALDNCFFSWGKEKEHLKDISLEVQRGEFHAIVGSLGGGKSSLLSAILGEMTQLDGTRKICGTIAYVPQTAWILNQTVRANILYGMDYDRNKYDRILKACELKKDIFGLPRCDATVVGENGTALSGGQRSRISLARALYQDSDIFLLDEPFSAVDATVAKSIYEKLLGRGGLLAAKTVILVTHSIGFTKNATIIHVMDGGRIVDRGTYEELLQRSSAFSQIKRELEEIQKKEKNVDEAPVRRSKKPKTVMFEPQQPPNTRQSEAVAVGSIEMNVYLTYLKAFSYKWALIFLALLFCRYIMQALSSIWLSNWADSNINKNNNSRTVRDLLVFVVLGLGTVFFNIVATVSSTFGNIRASLALHHPLVSAIMKAPLSFFEQNPSGRILNRLVGDIDIIDVPLPINIRLIVDSLMHIAMILVVISVSMPVYIVFVVPFTIAYVMILKYFLPTNRQIKRIESAQKSQVLSNLSQNYEGAESIRAYGRVKSTMLSFNEEVDSFIRCRYLVPATGRWLSLRLELIGNIMVLACSVLVSLFHEMSLITSGEIGLCVSFALSLTDMMNFSVRMMALSDANVVAVERIKEYHDIESEQHGATDYPLLDTWPHSGAIDFHKFSIQYGNSESFAVKDVTLSIKGGEKVAIVGRTGSGKTSIARGLLCLVQKSSGDIFIDGVNISCLSLHELRSRITIIPQDPVLFSSTIRFNVDPFDRFADSDIWQALEACQLKDMVSKNELGLMAEIEEGGKNISIGERQLLCLCRSLLEGGTILILDEATASLDHATQALVDAKYYRCITFWVVREHFRHATTITIAHKLDVVGGCDRIAVMEDGEVVEFDTPYNLLAREDSIYRELVESKKSH</sequence>
<dbReference type="Pfam" id="PF00664">
    <property type="entry name" value="ABC_membrane"/>
    <property type="match status" value="2"/>
</dbReference>
<evidence type="ECO:0000256" key="1">
    <source>
        <dbReference type="ARBA" id="ARBA00004141"/>
    </source>
</evidence>
<dbReference type="CDD" id="cd03244">
    <property type="entry name" value="ABCC_MRP_domain2"/>
    <property type="match status" value="1"/>
</dbReference>
<protein>
    <submittedName>
        <fullName evidence="13">Multidrug resistance-associated protein 1</fullName>
    </submittedName>
</protein>
<evidence type="ECO:0000256" key="3">
    <source>
        <dbReference type="ARBA" id="ARBA00022692"/>
    </source>
</evidence>
<keyword evidence="12" id="KW-1185">Reference proteome</keyword>
<dbReference type="InterPro" id="IPR003439">
    <property type="entry name" value="ABC_transporter-like_ATP-bd"/>
</dbReference>
<dbReference type="GO" id="GO:0140359">
    <property type="term" value="F:ABC-type transporter activity"/>
    <property type="evidence" value="ECO:0007669"/>
    <property type="project" value="InterPro"/>
</dbReference>
<dbReference type="AlphaFoldDB" id="A0A7I4YUA2"/>
<evidence type="ECO:0000313" key="13">
    <source>
        <dbReference type="WBParaSite" id="HCON_00145390-00001"/>
    </source>
</evidence>
<feature type="transmembrane region" description="Helical" evidence="9">
    <location>
        <begin position="735"/>
        <end position="754"/>
    </location>
</feature>
<dbReference type="Proteomes" id="UP000025227">
    <property type="component" value="Unplaced"/>
</dbReference>
<feature type="domain" description="ABC transporter" evidence="10">
    <location>
        <begin position="1015"/>
        <end position="1256"/>
    </location>
</feature>
<dbReference type="PROSITE" id="PS00211">
    <property type="entry name" value="ABC_TRANSPORTER_1"/>
    <property type="match status" value="1"/>
</dbReference>
<dbReference type="InterPro" id="IPR036640">
    <property type="entry name" value="ABC1_TM_sf"/>
</dbReference>
<dbReference type="GO" id="GO:0016887">
    <property type="term" value="F:ATP hydrolysis activity"/>
    <property type="evidence" value="ECO:0007669"/>
    <property type="project" value="InterPro"/>
</dbReference>
<proteinExistence type="predicted"/>